<gene>
    <name evidence="1" type="ORF">JT362_19615</name>
</gene>
<accession>A0ABT2JBU2</accession>
<sequence length="121" mass="13322">MRSPIFGQLETSLAEYLVDVARGASHGDDRTVARMARHELPRLVEALRAVLDEHAPDEYGRCPNCRASRFGRTPAPCRAYLSAHLCLVAPDDEQPAPVERTAPIRRPVVLADPRGLMRAPG</sequence>
<proteinExistence type="predicted"/>
<comment type="caution">
    <text evidence="1">The sequence shown here is derived from an EMBL/GenBank/DDBJ whole genome shotgun (WGS) entry which is preliminary data.</text>
</comment>
<dbReference type="EMBL" id="JAFFZE010000015">
    <property type="protein sequence ID" value="MCT2585330.1"/>
    <property type="molecule type" value="Genomic_DNA"/>
</dbReference>
<evidence type="ECO:0000313" key="1">
    <source>
        <dbReference type="EMBL" id="MCT2585330.1"/>
    </source>
</evidence>
<reference evidence="1 2" key="1">
    <citation type="submission" date="2021-02" db="EMBL/GenBank/DDBJ databases">
        <title>Actinophytocola xerophila sp. nov., isolated from soil of cotton cropping field.</title>
        <authorList>
            <person name="Huang R."/>
            <person name="Chen X."/>
            <person name="Ge X."/>
            <person name="Liu W."/>
        </authorList>
    </citation>
    <scope>NUCLEOTIDE SEQUENCE [LARGE SCALE GENOMIC DNA]</scope>
    <source>
        <strain evidence="1 2">S1-96</strain>
    </source>
</reference>
<organism evidence="1 2">
    <name type="scientific">Actinophytocola gossypii</name>
    <dbReference type="NCBI Taxonomy" id="2812003"/>
    <lineage>
        <taxon>Bacteria</taxon>
        <taxon>Bacillati</taxon>
        <taxon>Actinomycetota</taxon>
        <taxon>Actinomycetes</taxon>
        <taxon>Pseudonocardiales</taxon>
        <taxon>Pseudonocardiaceae</taxon>
    </lineage>
</organism>
<protein>
    <submittedName>
        <fullName evidence="1">Uncharacterized protein</fullName>
    </submittedName>
</protein>
<dbReference type="Proteomes" id="UP001156441">
    <property type="component" value="Unassembled WGS sequence"/>
</dbReference>
<dbReference type="RefSeq" id="WP_260192870.1">
    <property type="nucleotide sequence ID" value="NZ_JAFFZE010000015.1"/>
</dbReference>
<name>A0ABT2JBU2_9PSEU</name>
<evidence type="ECO:0000313" key="2">
    <source>
        <dbReference type="Proteomes" id="UP001156441"/>
    </source>
</evidence>
<keyword evidence="2" id="KW-1185">Reference proteome</keyword>